<dbReference type="Gene3D" id="1.25.40.10">
    <property type="entry name" value="Tetratricopeptide repeat domain"/>
    <property type="match status" value="1"/>
</dbReference>
<name>A0ABD2PXW1_9PLAT</name>
<dbReference type="Proteomes" id="UP001626550">
    <property type="component" value="Unassembled WGS sequence"/>
</dbReference>
<organism evidence="2 3">
    <name type="scientific">Cichlidogyrus casuarinus</name>
    <dbReference type="NCBI Taxonomy" id="1844966"/>
    <lineage>
        <taxon>Eukaryota</taxon>
        <taxon>Metazoa</taxon>
        <taxon>Spiralia</taxon>
        <taxon>Lophotrochozoa</taxon>
        <taxon>Platyhelminthes</taxon>
        <taxon>Monogenea</taxon>
        <taxon>Monopisthocotylea</taxon>
        <taxon>Dactylogyridea</taxon>
        <taxon>Ancyrocephalidae</taxon>
        <taxon>Cichlidogyrus</taxon>
    </lineage>
</organism>
<proteinExistence type="predicted"/>
<feature type="region of interest" description="Disordered" evidence="1">
    <location>
        <begin position="1"/>
        <end position="24"/>
    </location>
</feature>
<evidence type="ECO:0000256" key="1">
    <source>
        <dbReference type="SAM" id="MobiDB-lite"/>
    </source>
</evidence>
<dbReference type="EMBL" id="JBJKFK010002089">
    <property type="protein sequence ID" value="KAL3311652.1"/>
    <property type="molecule type" value="Genomic_DNA"/>
</dbReference>
<evidence type="ECO:0000313" key="2">
    <source>
        <dbReference type="EMBL" id="KAL3311652.1"/>
    </source>
</evidence>
<evidence type="ECO:0000313" key="3">
    <source>
        <dbReference type="Proteomes" id="UP001626550"/>
    </source>
</evidence>
<reference evidence="2 3" key="1">
    <citation type="submission" date="2024-11" db="EMBL/GenBank/DDBJ databases">
        <title>Adaptive evolution of stress response genes in parasites aligns with host niche diversity.</title>
        <authorList>
            <person name="Hahn C."/>
            <person name="Resl P."/>
        </authorList>
    </citation>
    <scope>NUCLEOTIDE SEQUENCE [LARGE SCALE GENOMIC DNA]</scope>
    <source>
        <strain evidence="2">EGGRZ-B1_66</strain>
        <tissue evidence="2">Body</tissue>
    </source>
</reference>
<accession>A0ABD2PXW1</accession>
<sequence length="302" mass="33053">MTEQTIEKEEEEEEMEGPERKRVKLEENGVAEELKIEVTVLELPDVRTLSEAERETMSGYEAAMTILEEAFDYEPRNERVLVQLLDLIYQNRPVDLKRFVEVCDRAITSSLLPESSKLAFMQRKLQFLEEFADDSAAIGAAYEGYLNLANSLNNARVKKEEETEHYATHLCQDMLNLTPAAALLGGKMPMAVHHSSTTVATYAPISKAHTNTVVSSLMAGSDSFHGSLGEMAAHGQYSAGAYDPMALAQGNSSGLPPPAPVVPLMHPPMGDTSSMGAQNEAWRKAAAAVGQQMAQPCVIEHV</sequence>
<keyword evidence="3" id="KW-1185">Reference proteome</keyword>
<dbReference type="AlphaFoldDB" id="A0ABD2PXW1"/>
<protein>
    <submittedName>
        <fullName evidence="2">PRP39 pre-mRNA processing factor 39</fullName>
    </submittedName>
</protein>
<dbReference type="InterPro" id="IPR011990">
    <property type="entry name" value="TPR-like_helical_dom_sf"/>
</dbReference>
<comment type="caution">
    <text evidence="2">The sequence shown here is derived from an EMBL/GenBank/DDBJ whole genome shotgun (WGS) entry which is preliminary data.</text>
</comment>
<gene>
    <name evidence="2" type="primary">PRPF39_2</name>
    <name evidence="2" type="ORF">Ciccas_009763</name>
</gene>